<name>A0A1E3NYI5_WICAA</name>
<feature type="domain" description="Bud22" evidence="3">
    <location>
        <begin position="277"/>
        <end position="420"/>
    </location>
</feature>
<evidence type="ECO:0000313" key="5">
    <source>
        <dbReference type="Proteomes" id="UP000094112"/>
    </source>
</evidence>
<dbReference type="Proteomes" id="UP000094112">
    <property type="component" value="Unassembled WGS sequence"/>
</dbReference>
<dbReference type="RefSeq" id="XP_019037390.1">
    <property type="nucleotide sequence ID" value="XM_019185867.1"/>
</dbReference>
<feature type="compositionally biased region" description="Basic and acidic residues" evidence="2">
    <location>
        <begin position="337"/>
        <end position="370"/>
    </location>
</feature>
<gene>
    <name evidence="4" type="ORF">WICANDRAFT_85282</name>
</gene>
<dbReference type="OrthoDB" id="3364872at2759"/>
<dbReference type="EMBL" id="KV454212">
    <property type="protein sequence ID" value="ODQ58183.1"/>
    <property type="molecule type" value="Genomic_DNA"/>
</dbReference>
<evidence type="ECO:0000313" key="4">
    <source>
        <dbReference type="EMBL" id="ODQ58183.1"/>
    </source>
</evidence>
<dbReference type="PANTHER" id="PTHR23325">
    <property type="entry name" value="SERUM RESPONSE FACTOR-BINDING"/>
    <property type="match status" value="1"/>
</dbReference>
<dbReference type="InterPro" id="IPR015158">
    <property type="entry name" value="Bud22_dom"/>
</dbReference>
<organism evidence="4 5">
    <name type="scientific">Wickerhamomyces anomalus (strain ATCC 58044 / CBS 1984 / NCYC 433 / NRRL Y-366-8)</name>
    <name type="common">Yeast</name>
    <name type="synonym">Hansenula anomala</name>
    <dbReference type="NCBI Taxonomy" id="683960"/>
    <lineage>
        <taxon>Eukaryota</taxon>
        <taxon>Fungi</taxon>
        <taxon>Dikarya</taxon>
        <taxon>Ascomycota</taxon>
        <taxon>Saccharomycotina</taxon>
        <taxon>Saccharomycetes</taxon>
        <taxon>Phaffomycetales</taxon>
        <taxon>Wickerhamomycetaceae</taxon>
        <taxon>Wickerhamomyces</taxon>
    </lineage>
</organism>
<dbReference type="Pfam" id="PF09073">
    <property type="entry name" value="BUD22"/>
    <property type="match status" value="1"/>
</dbReference>
<evidence type="ECO:0000256" key="2">
    <source>
        <dbReference type="SAM" id="MobiDB-lite"/>
    </source>
</evidence>
<feature type="compositionally biased region" description="Acidic residues" evidence="2">
    <location>
        <begin position="257"/>
        <end position="266"/>
    </location>
</feature>
<dbReference type="GO" id="GO:0005634">
    <property type="term" value="C:nucleus"/>
    <property type="evidence" value="ECO:0007669"/>
    <property type="project" value="TreeGrafter"/>
</dbReference>
<dbReference type="PANTHER" id="PTHR23325:SF1">
    <property type="entry name" value="SERUM RESPONSE FACTOR-BINDING PROTEIN 1"/>
    <property type="match status" value="1"/>
</dbReference>
<feature type="region of interest" description="Disordered" evidence="2">
    <location>
        <begin position="333"/>
        <end position="420"/>
    </location>
</feature>
<keyword evidence="5" id="KW-1185">Reference proteome</keyword>
<dbReference type="GeneID" id="30203113"/>
<dbReference type="AlphaFoldDB" id="A0A1E3NYI5"/>
<evidence type="ECO:0000256" key="1">
    <source>
        <dbReference type="ARBA" id="ARBA00023054"/>
    </source>
</evidence>
<reference evidence="4 5" key="1">
    <citation type="journal article" date="2016" name="Proc. Natl. Acad. Sci. U.S.A.">
        <title>Comparative genomics of biotechnologically important yeasts.</title>
        <authorList>
            <person name="Riley R."/>
            <person name="Haridas S."/>
            <person name="Wolfe K.H."/>
            <person name="Lopes M.R."/>
            <person name="Hittinger C.T."/>
            <person name="Goeker M."/>
            <person name="Salamov A.A."/>
            <person name="Wisecaver J.H."/>
            <person name="Long T.M."/>
            <person name="Calvey C.H."/>
            <person name="Aerts A.L."/>
            <person name="Barry K.W."/>
            <person name="Choi C."/>
            <person name="Clum A."/>
            <person name="Coughlan A.Y."/>
            <person name="Deshpande S."/>
            <person name="Douglass A.P."/>
            <person name="Hanson S.J."/>
            <person name="Klenk H.-P."/>
            <person name="LaButti K.M."/>
            <person name="Lapidus A."/>
            <person name="Lindquist E.A."/>
            <person name="Lipzen A.M."/>
            <person name="Meier-Kolthoff J.P."/>
            <person name="Ohm R.A."/>
            <person name="Otillar R.P."/>
            <person name="Pangilinan J.L."/>
            <person name="Peng Y."/>
            <person name="Rokas A."/>
            <person name="Rosa C.A."/>
            <person name="Scheuner C."/>
            <person name="Sibirny A.A."/>
            <person name="Slot J.C."/>
            <person name="Stielow J.B."/>
            <person name="Sun H."/>
            <person name="Kurtzman C.P."/>
            <person name="Blackwell M."/>
            <person name="Grigoriev I.V."/>
            <person name="Jeffries T.W."/>
        </authorList>
    </citation>
    <scope>NUCLEOTIDE SEQUENCE [LARGE SCALE GENOMIC DNA]</scope>
    <source>
        <strain evidence="5">ATCC 58044 / CBS 1984 / NCYC 433 / NRRL Y-366-8</strain>
    </source>
</reference>
<keyword evidence="1" id="KW-0175">Coiled coil</keyword>
<dbReference type="GO" id="GO:0030686">
    <property type="term" value="C:90S preribosome"/>
    <property type="evidence" value="ECO:0007669"/>
    <property type="project" value="TreeGrafter"/>
</dbReference>
<feature type="compositionally biased region" description="Basic and acidic residues" evidence="2">
    <location>
        <begin position="379"/>
        <end position="409"/>
    </location>
</feature>
<evidence type="ECO:0000259" key="3">
    <source>
        <dbReference type="Pfam" id="PF09073"/>
    </source>
</evidence>
<sequence length="420" mass="49288">MAKQNNLWRLDLLECHYLPDQHPPRYSRTKLLLKSKKKPANLLPNNRTQALEEIDSLRSDIFNKKLHSSIVKYKRTLKKLIKTNQNNKKLDKDELNFIKNLNIDQITNIKIIKLIQSVFKIIPKKTILEPNTKLKCIPDWIYQGLVDKTNQYNQSFFYNGLTQLEKNYYSKLMNNKELVSIIKIIENSLKIVLGPVENKEVKKDIEDVSTEESESEEEENEDNENSEDEESEDEKVDDDKAEEEDDYSQYDALVAGSEDEESEVEMDQNINYNEGKKELNLPELATGYFSGGSDSEDDHENDKVVKNLLKPQKKNRRGQRARQKIWEAKFKNNANHIKKEKEEQYKERQQRQKEYEERVAKRAAKAKELEITGSNNIPLKERGSSKEAEQDHKLHPSWEAKKKQEEAQKNIKFSGKKIKF</sequence>
<accession>A0A1E3NYI5</accession>
<protein>
    <recommendedName>
        <fullName evidence="3">Bud22 domain-containing protein</fullName>
    </recommendedName>
</protein>
<dbReference type="InterPro" id="IPR037393">
    <property type="entry name" value="Bud22/SRFB1"/>
</dbReference>
<feature type="compositionally biased region" description="Acidic residues" evidence="2">
    <location>
        <begin position="207"/>
        <end position="248"/>
    </location>
</feature>
<proteinExistence type="predicted"/>
<dbReference type="GO" id="GO:0030490">
    <property type="term" value="P:maturation of SSU-rRNA"/>
    <property type="evidence" value="ECO:0007669"/>
    <property type="project" value="TreeGrafter"/>
</dbReference>
<dbReference type="STRING" id="683960.A0A1E3NYI5"/>
<feature type="region of interest" description="Disordered" evidence="2">
    <location>
        <begin position="203"/>
        <end position="300"/>
    </location>
</feature>